<dbReference type="OrthoDB" id="9803207at2"/>
<proteinExistence type="predicted"/>
<evidence type="ECO:0000256" key="1">
    <source>
        <dbReference type="SAM" id="Phobius"/>
    </source>
</evidence>
<dbReference type="Pfam" id="PF11236">
    <property type="entry name" value="DUF3037"/>
    <property type="match status" value="1"/>
</dbReference>
<protein>
    <recommendedName>
        <fullName evidence="4">DUF3037 domain-containing protein</fullName>
    </recommendedName>
</protein>
<organism evidence="2 3">
    <name type="scientific">Nannocystis exedens</name>
    <dbReference type="NCBI Taxonomy" id="54"/>
    <lineage>
        <taxon>Bacteria</taxon>
        <taxon>Pseudomonadati</taxon>
        <taxon>Myxococcota</taxon>
        <taxon>Polyangia</taxon>
        <taxon>Nannocystales</taxon>
        <taxon>Nannocystaceae</taxon>
        <taxon>Nannocystis</taxon>
    </lineage>
</organism>
<sequence length="125" mass="13708">MRAPFDYAIVRVVPRVEREEFVNVGVIVHAPTVGFLGCALALDRHRVLALAENVDLEALTRHLDAFRAVCYGDQGAGSIAALPISERFHWLVAPRSTIIQTSAVHGGVCTDPTFALRDLFKKRVA</sequence>
<dbReference type="RefSeq" id="WP_096328683.1">
    <property type="nucleotide sequence ID" value="NZ_FOMX01000019.1"/>
</dbReference>
<accession>A0A1I2DDV8</accession>
<name>A0A1I2DDV8_9BACT</name>
<feature type="transmembrane region" description="Helical" evidence="1">
    <location>
        <begin position="21"/>
        <end position="42"/>
    </location>
</feature>
<dbReference type="STRING" id="54.SAMN02745121_05548"/>
<evidence type="ECO:0008006" key="4">
    <source>
        <dbReference type="Google" id="ProtNLM"/>
    </source>
</evidence>
<dbReference type="EMBL" id="FOMX01000019">
    <property type="protein sequence ID" value="SFE78704.1"/>
    <property type="molecule type" value="Genomic_DNA"/>
</dbReference>
<keyword evidence="3" id="KW-1185">Reference proteome</keyword>
<dbReference type="AlphaFoldDB" id="A0A1I2DDV8"/>
<dbReference type="InterPro" id="IPR021398">
    <property type="entry name" value="DUF3037"/>
</dbReference>
<keyword evidence="1" id="KW-1133">Transmembrane helix</keyword>
<evidence type="ECO:0000313" key="2">
    <source>
        <dbReference type="EMBL" id="SFE78704.1"/>
    </source>
</evidence>
<evidence type="ECO:0000313" key="3">
    <source>
        <dbReference type="Proteomes" id="UP000199400"/>
    </source>
</evidence>
<reference evidence="3" key="1">
    <citation type="submission" date="2016-10" db="EMBL/GenBank/DDBJ databases">
        <authorList>
            <person name="Varghese N."/>
            <person name="Submissions S."/>
        </authorList>
    </citation>
    <scope>NUCLEOTIDE SEQUENCE [LARGE SCALE GENOMIC DNA]</scope>
    <source>
        <strain evidence="3">ATCC 25963</strain>
    </source>
</reference>
<keyword evidence="1" id="KW-0812">Transmembrane</keyword>
<gene>
    <name evidence="2" type="ORF">SAMN02745121_05548</name>
</gene>
<keyword evidence="1" id="KW-0472">Membrane</keyword>
<dbReference type="Proteomes" id="UP000199400">
    <property type="component" value="Unassembled WGS sequence"/>
</dbReference>